<dbReference type="InterPro" id="IPR041726">
    <property type="entry name" value="ACAD10_11_N"/>
</dbReference>
<sequence>MTDETAAVDDSARDTASGSAPASDADSALLQELRDRVTYQAERWRPGVRVTDIRPLTGGTSSLTFLVDLREAGAETTVVLKVAPPGLPPVRNRDVLRQARVQRVLRGRDRPLAPTVLFSDEGQPPHSPPFMAMNFVPGECLEPILTPAARRPAPDVVHARYLDAARLLVELHRVRPESVGFADEPVITLGDEIDRWTRAFTTLPEEMRGDYERAGAALHASMPEPLPPAINHGDFRLGNTLCDQRRLSAIIDWEIWAVGDPRIDLAWLTYFTDDAGHPAAEAGPPAGTPTRDEVVLTYEQASGATLPDLDWFHALVRYKESAATGLLLKRALKRGASPTGPLGRMLPVLPALVQESLDILEARSS</sequence>
<comment type="caution">
    <text evidence="3">The sequence shown here is derived from an EMBL/GenBank/DDBJ whole genome shotgun (WGS) entry which is preliminary data.</text>
</comment>
<reference evidence="3 4" key="1">
    <citation type="submission" date="2019-10" db="EMBL/GenBank/DDBJ databases">
        <title>Nocardia macrotermitis sp. nov. and Nocardia aurantia sp. nov., isolated from the gut of fungus growing-termite Macrotermes natalensis.</title>
        <authorList>
            <person name="Benndorf R."/>
            <person name="Schwitalla J."/>
            <person name="Martin K."/>
            <person name="De Beer W."/>
            <person name="Kaster A.-K."/>
            <person name="Vollmers J."/>
            <person name="Poulsen M."/>
            <person name="Beemelmanns C."/>
        </authorList>
    </citation>
    <scope>NUCLEOTIDE SEQUENCE [LARGE SCALE GENOMIC DNA]</scope>
    <source>
        <strain evidence="3 4">RB20</strain>
    </source>
</reference>
<dbReference type="Pfam" id="PF01636">
    <property type="entry name" value="APH"/>
    <property type="match status" value="1"/>
</dbReference>
<feature type="compositionally biased region" description="Low complexity" evidence="1">
    <location>
        <begin position="14"/>
        <end position="27"/>
    </location>
</feature>
<dbReference type="OrthoDB" id="4524027at2"/>
<evidence type="ECO:0000313" key="3">
    <source>
        <dbReference type="EMBL" id="MQY21477.1"/>
    </source>
</evidence>
<dbReference type="AlphaFoldDB" id="A0A7K0D6Y2"/>
<accession>A0A7K0D6Y2</accession>
<dbReference type="Proteomes" id="UP000438448">
    <property type="component" value="Unassembled WGS sequence"/>
</dbReference>
<dbReference type="CDD" id="cd05154">
    <property type="entry name" value="ACAD10_11_N-like"/>
    <property type="match status" value="1"/>
</dbReference>
<feature type="domain" description="Aminoglycoside phosphotransferase" evidence="2">
    <location>
        <begin position="52"/>
        <end position="282"/>
    </location>
</feature>
<name>A0A7K0D6Y2_9NOCA</name>
<feature type="region of interest" description="Disordered" evidence="1">
    <location>
        <begin position="1"/>
        <end position="27"/>
    </location>
</feature>
<evidence type="ECO:0000256" key="1">
    <source>
        <dbReference type="SAM" id="MobiDB-lite"/>
    </source>
</evidence>
<dbReference type="SUPFAM" id="SSF56112">
    <property type="entry name" value="Protein kinase-like (PK-like)"/>
    <property type="match status" value="1"/>
</dbReference>
<evidence type="ECO:0000313" key="4">
    <source>
        <dbReference type="Proteomes" id="UP000438448"/>
    </source>
</evidence>
<dbReference type="InterPro" id="IPR051678">
    <property type="entry name" value="AGP_Transferase"/>
</dbReference>
<dbReference type="Gene3D" id="3.90.1200.10">
    <property type="match status" value="1"/>
</dbReference>
<dbReference type="Gene3D" id="3.30.200.20">
    <property type="entry name" value="Phosphorylase Kinase, domain 1"/>
    <property type="match status" value="1"/>
</dbReference>
<gene>
    <name evidence="3" type="ORF">NRB20_45880</name>
</gene>
<keyword evidence="4" id="KW-1185">Reference proteome</keyword>
<evidence type="ECO:0000259" key="2">
    <source>
        <dbReference type="Pfam" id="PF01636"/>
    </source>
</evidence>
<organism evidence="3 4">
    <name type="scientific">Nocardia macrotermitis</name>
    <dbReference type="NCBI Taxonomy" id="2585198"/>
    <lineage>
        <taxon>Bacteria</taxon>
        <taxon>Bacillati</taxon>
        <taxon>Actinomycetota</taxon>
        <taxon>Actinomycetes</taxon>
        <taxon>Mycobacteriales</taxon>
        <taxon>Nocardiaceae</taxon>
        <taxon>Nocardia</taxon>
    </lineage>
</organism>
<dbReference type="InterPro" id="IPR011009">
    <property type="entry name" value="Kinase-like_dom_sf"/>
</dbReference>
<proteinExistence type="predicted"/>
<dbReference type="PANTHER" id="PTHR21310">
    <property type="entry name" value="AMINOGLYCOSIDE PHOSPHOTRANSFERASE-RELATED-RELATED"/>
    <property type="match status" value="1"/>
</dbReference>
<dbReference type="EMBL" id="WEGK01000010">
    <property type="protein sequence ID" value="MQY21477.1"/>
    <property type="molecule type" value="Genomic_DNA"/>
</dbReference>
<dbReference type="InterPro" id="IPR002575">
    <property type="entry name" value="Aminoglycoside_PTrfase"/>
</dbReference>
<dbReference type="RefSeq" id="WP_153412276.1">
    <property type="nucleotide sequence ID" value="NZ_WEGK01000010.1"/>
</dbReference>
<protein>
    <recommendedName>
        <fullName evidence="2">Aminoglycoside phosphotransferase domain-containing protein</fullName>
    </recommendedName>
</protein>